<reference key="2">
    <citation type="submission" date="2011-10" db="EMBL/GenBank/DDBJ databases">
        <title>The genome and transcriptome sequence of Clonorchis sinensis provide insights into the carcinogenic liver fluke.</title>
        <authorList>
            <person name="Wang X."/>
            <person name="Huang Y."/>
            <person name="Chen W."/>
            <person name="Liu H."/>
            <person name="Guo L."/>
            <person name="Chen Y."/>
            <person name="Luo F."/>
            <person name="Zhou W."/>
            <person name="Sun J."/>
            <person name="Mao Q."/>
            <person name="Liang P."/>
            <person name="Zhou C."/>
            <person name="Tian Y."/>
            <person name="Men J."/>
            <person name="Lv X."/>
            <person name="Huang L."/>
            <person name="Zhou J."/>
            <person name="Hu Y."/>
            <person name="Li R."/>
            <person name="Zhang F."/>
            <person name="Lei H."/>
            <person name="Li X."/>
            <person name="Hu X."/>
            <person name="Liang C."/>
            <person name="Xu J."/>
            <person name="Wu Z."/>
            <person name="Yu X."/>
        </authorList>
    </citation>
    <scope>NUCLEOTIDE SEQUENCE</scope>
    <source>
        <strain>Henan</strain>
    </source>
</reference>
<protein>
    <submittedName>
        <fullName evidence="2">Polyprotein</fullName>
    </submittedName>
</protein>
<gene>
    <name evidence="2" type="ORF">CLF_109047</name>
</gene>
<dbReference type="AlphaFoldDB" id="G7YS74"/>
<evidence type="ECO:0000313" key="2">
    <source>
        <dbReference type="EMBL" id="GAA55804.1"/>
    </source>
</evidence>
<dbReference type="Proteomes" id="UP000008909">
    <property type="component" value="Unassembled WGS sequence"/>
</dbReference>
<name>G7YS74_CLOSI</name>
<dbReference type="EMBL" id="DF144086">
    <property type="protein sequence ID" value="GAA55804.1"/>
    <property type="molecule type" value="Genomic_DNA"/>
</dbReference>
<evidence type="ECO:0000256" key="1">
    <source>
        <dbReference type="SAM" id="MobiDB-lite"/>
    </source>
</evidence>
<proteinExistence type="predicted"/>
<keyword evidence="3" id="KW-1185">Reference proteome</keyword>
<accession>G7YS74</accession>
<sequence length="630" mass="71598">MAHQIRHISLHVFASQRTAEYDMSDGSKKINPTISRWLQHDPILDIIRDALIRKQIWFRERLTWNPDESLVCDVSRQLNMLHQAASCSSCYDIRDIVIHVYSNAHSPFLFNFVIDEIMRRTLEGLQNPGVQIACDENLVDLKHADDIILVFREEEKAQMFLDELTKVLCSDAVKNKFYDALNILLQRAKRITKSPSGLGSLAHPRLNELVDMDCTRIIARVTWYRNETISKRVFGCATGTSVNECTQHQKLRWLGHVLRIHRLSNRDLFHVATFNIRIPCRIGQQVTFVRTLFTPFGGLYAPMNTGSRHDQQGNHTSKQTTMMMHPELRKPDSEEFKDWGRLLVNSEGWGIEKAFGEGKQSFLIAATSTDWAKRIVHLTKQSSPNQVLDAQVDRLEISNRVWIINLSTRSSLQLPPHRMRRDDRMGSDPGRNKEIVQRTDIRILFGVPPKLRTMCAKCLELRALKCRKCFRFMKHLVDLAGIYAEARGEAVHSACGVMQKNYKPFNVLYVSSYSVVASCVSHVLVPPFVGVGSNPTGVSATRKNNEGSFRLRHKTYADVVHSLCKGCTSIVGIATTVHSFAKDAGLLEKGIEAACDKMLKSSGLSMAAPNTQTPFSLKTFCWNFVFRKRV</sequence>
<feature type="compositionally biased region" description="Polar residues" evidence="1">
    <location>
        <begin position="313"/>
        <end position="322"/>
    </location>
</feature>
<feature type="region of interest" description="Disordered" evidence="1">
    <location>
        <begin position="304"/>
        <end position="332"/>
    </location>
</feature>
<reference evidence="2" key="1">
    <citation type="journal article" date="2011" name="Genome Biol.">
        <title>The draft genome of the carcinogenic human liver fluke Clonorchis sinensis.</title>
        <authorList>
            <person name="Wang X."/>
            <person name="Chen W."/>
            <person name="Huang Y."/>
            <person name="Sun J."/>
            <person name="Men J."/>
            <person name="Liu H."/>
            <person name="Luo F."/>
            <person name="Guo L."/>
            <person name="Lv X."/>
            <person name="Deng C."/>
            <person name="Zhou C."/>
            <person name="Fan Y."/>
            <person name="Li X."/>
            <person name="Huang L."/>
            <person name="Hu Y."/>
            <person name="Liang C."/>
            <person name="Hu X."/>
            <person name="Xu J."/>
            <person name="Yu X."/>
        </authorList>
    </citation>
    <scope>NUCLEOTIDE SEQUENCE [LARGE SCALE GENOMIC DNA]</scope>
    <source>
        <strain evidence="2">Henan</strain>
    </source>
</reference>
<evidence type="ECO:0000313" key="3">
    <source>
        <dbReference type="Proteomes" id="UP000008909"/>
    </source>
</evidence>
<organism evidence="2 3">
    <name type="scientific">Clonorchis sinensis</name>
    <name type="common">Chinese liver fluke</name>
    <dbReference type="NCBI Taxonomy" id="79923"/>
    <lineage>
        <taxon>Eukaryota</taxon>
        <taxon>Metazoa</taxon>
        <taxon>Spiralia</taxon>
        <taxon>Lophotrochozoa</taxon>
        <taxon>Platyhelminthes</taxon>
        <taxon>Trematoda</taxon>
        <taxon>Digenea</taxon>
        <taxon>Opisthorchiida</taxon>
        <taxon>Opisthorchiata</taxon>
        <taxon>Opisthorchiidae</taxon>
        <taxon>Clonorchis</taxon>
    </lineage>
</organism>